<dbReference type="InterPro" id="IPR036259">
    <property type="entry name" value="MFS_trans_sf"/>
</dbReference>
<evidence type="ECO:0000256" key="2">
    <source>
        <dbReference type="ARBA" id="ARBA00022692"/>
    </source>
</evidence>
<name>A0ABT4S787_9ACTN</name>
<evidence type="ECO:0000313" key="7">
    <source>
        <dbReference type="EMBL" id="MDA0633044.1"/>
    </source>
</evidence>
<feature type="transmembrane region" description="Helical" evidence="5">
    <location>
        <begin position="15"/>
        <end position="39"/>
    </location>
</feature>
<reference evidence="7" key="1">
    <citation type="submission" date="2022-11" db="EMBL/GenBank/DDBJ databases">
        <title>Nonomuraea corallina sp. nov., a new species of the genus Nonomuraea isolated from sea side sediment in Thai sea.</title>
        <authorList>
            <person name="Ngamcharungchit C."/>
            <person name="Matsumoto A."/>
            <person name="Suriyachadkun C."/>
            <person name="Panbangred W."/>
            <person name="Inahashi Y."/>
            <person name="Intra B."/>
        </authorList>
    </citation>
    <scope>NUCLEOTIDE SEQUENCE</scope>
    <source>
        <strain evidence="7">MCN248</strain>
    </source>
</reference>
<comment type="subcellular location">
    <subcellularLocation>
        <location evidence="1">Cell membrane</location>
        <topology evidence="1">Multi-pass membrane protein</topology>
    </subcellularLocation>
</comment>
<keyword evidence="2 5" id="KW-0812">Transmembrane</keyword>
<dbReference type="EMBL" id="JAPNNL010000015">
    <property type="protein sequence ID" value="MDA0633044.1"/>
    <property type="molecule type" value="Genomic_DNA"/>
</dbReference>
<keyword evidence="4 5" id="KW-0472">Membrane</keyword>
<feature type="domain" description="Major facilitator superfamily (MFS) profile" evidence="6">
    <location>
        <begin position="1"/>
        <end position="107"/>
    </location>
</feature>
<dbReference type="Gene3D" id="1.20.1250.20">
    <property type="entry name" value="MFS general substrate transporter like domains"/>
    <property type="match status" value="1"/>
</dbReference>
<feature type="transmembrane region" description="Helical" evidence="5">
    <location>
        <begin position="81"/>
        <end position="104"/>
    </location>
</feature>
<dbReference type="InterPro" id="IPR020846">
    <property type="entry name" value="MFS_dom"/>
</dbReference>
<dbReference type="SUPFAM" id="SSF103473">
    <property type="entry name" value="MFS general substrate transporter"/>
    <property type="match status" value="1"/>
</dbReference>
<protein>
    <recommendedName>
        <fullName evidence="6">Major facilitator superfamily (MFS) profile domain-containing protein</fullName>
    </recommendedName>
</protein>
<evidence type="ECO:0000256" key="4">
    <source>
        <dbReference type="ARBA" id="ARBA00023136"/>
    </source>
</evidence>
<keyword evidence="3 5" id="KW-1133">Transmembrane helix</keyword>
<evidence type="ECO:0000256" key="5">
    <source>
        <dbReference type="SAM" id="Phobius"/>
    </source>
</evidence>
<proteinExistence type="predicted"/>
<keyword evidence="8" id="KW-1185">Reference proteome</keyword>
<comment type="caution">
    <text evidence="7">The sequence shown here is derived from an EMBL/GenBank/DDBJ whole genome shotgun (WGS) entry which is preliminary data.</text>
</comment>
<accession>A0ABT4S787</accession>
<evidence type="ECO:0000313" key="8">
    <source>
        <dbReference type="Proteomes" id="UP001144036"/>
    </source>
</evidence>
<gene>
    <name evidence="7" type="ORF">OUY22_06395</name>
</gene>
<dbReference type="RefSeq" id="WP_270153846.1">
    <property type="nucleotide sequence ID" value="NZ_JAPNNL010000015.1"/>
</dbReference>
<sequence>MGVGFALTSFVTSTAMLAVTIAVWTAGEIITAGIAGTILTRLAPAHLRGRYAGLFGFAWSAAGMLAPLLGSALLEAGGQPALWFTVGGIGLAAAAGMLAIGPAIRRR</sequence>
<organism evidence="7 8">
    <name type="scientific">Nonomuraea corallina</name>
    <dbReference type="NCBI Taxonomy" id="2989783"/>
    <lineage>
        <taxon>Bacteria</taxon>
        <taxon>Bacillati</taxon>
        <taxon>Actinomycetota</taxon>
        <taxon>Actinomycetes</taxon>
        <taxon>Streptosporangiales</taxon>
        <taxon>Streptosporangiaceae</taxon>
        <taxon>Nonomuraea</taxon>
    </lineage>
</organism>
<evidence type="ECO:0000256" key="1">
    <source>
        <dbReference type="ARBA" id="ARBA00004651"/>
    </source>
</evidence>
<dbReference type="Proteomes" id="UP001144036">
    <property type="component" value="Unassembled WGS sequence"/>
</dbReference>
<evidence type="ECO:0000259" key="6">
    <source>
        <dbReference type="PROSITE" id="PS50850"/>
    </source>
</evidence>
<evidence type="ECO:0000256" key="3">
    <source>
        <dbReference type="ARBA" id="ARBA00022989"/>
    </source>
</evidence>
<dbReference type="PROSITE" id="PS50850">
    <property type="entry name" value="MFS"/>
    <property type="match status" value="1"/>
</dbReference>
<feature type="transmembrane region" description="Helical" evidence="5">
    <location>
        <begin position="51"/>
        <end position="69"/>
    </location>
</feature>